<dbReference type="Proteomes" id="UP000198862">
    <property type="component" value="Unassembled WGS sequence"/>
</dbReference>
<proteinExistence type="predicted"/>
<dbReference type="EMBL" id="FOLO01000093">
    <property type="protein sequence ID" value="SFD72472.1"/>
    <property type="molecule type" value="Genomic_DNA"/>
</dbReference>
<dbReference type="AlphaFoldDB" id="A0A1I1UNN9"/>
<organism evidence="1 2">
    <name type="scientific">Pseudoalteromonas denitrificans DSM 6059</name>
    <dbReference type="NCBI Taxonomy" id="1123010"/>
    <lineage>
        <taxon>Bacteria</taxon>
        <taxon>Pseudomonadati</taxon>
        <taxon>Pseudomonadota</taxon>
        <taxon>Gammaproteobacteria</taxon>
        <taxon>Alteromonadales</taxon>
        <taxon>Pseudoalteromonadaceae</taxon>
        <taxon>Pseudoalteromonas</taxon>
    </lineage>
</organism>
<dbReference type="STRING" id="1123010.SAMN02745724_05294"/>
<accession>A0A1I1UNN9</accession>
<sequence>MASLDFGLEKNIFREFYNEKLETIESAKDAFISIIKSILAEDFDISALTGRVKDREESIKKFALKYQSKLEENKEKVKTATPSESEVLNVFSFLAIADDLFDGYEFHSYKVDGFVAEILSYGDITPKEFKSMIDENFEYIEKYKKSMGETTTRKHVFNPYTEIRHVLYQSNTSRYQRALYDSQRNTFEKWTEAND</sequence>
<gene>
    <name evidence="1" type="ORF">SAMN02745724_05294</name>
</gene>
<dbReference type="OrthoDB" id="9801824at2"/>
<reference evidence="1 2" key="1">
    <citation type="submission" date="2016-10" db="EMBL/GenBank/DDBJ databases">
        <authorList>
            <person name="de Groot N.N."/>
        </authorList>
    </citation>
    <scope>NUCLEOTIDE SEQUENCE [LARGE SCALE GENOMIC DNA]</scope>
    <source>
        <strain evidence="1 2">DSM 6059</strain>
    </source>
</reference>
<keyword evidence="2" id="KW-1185">Reference proteome</keyword>
<dbReference type="RefSeq" id="WP_091991770.1">
    <property type="nucleotide sequence ID" value="NZ_FOLO01000093.1"/>
</dbReference>
<evidence type="ECO:0000313" key="2">
    <source>
        <dbReference type="Proteomes" id="UP000198862"/>
    </source>
</evidence>
<protein>
    <submittedName>
        <fullName evidence="1">Uncharacterized protein</fullName>
    </submittedName>
</protein>
<name>A0A1I1UNN9_9GAMM</name>
<evidence type="ECO:0000313" key="1">
    <source>
        <dbReference type="EMBL" id="SFD72472.1"/>
    </source>
</evidence>